<accession>A0A1F5K9F1</accession>
<proteinExistence type="predicted"/>
<gene>
    <name evidence="1" type="ORF">A3F00_04940</name>
</gene>
<evidence type="ECO:0000313" key="1">
    <source>
        <dbReference type="EMBL" id="OGE37583.1"/>
    </source>
</evidence>
<sequence length="122" mass="14316">MEVLTGVPVSEVVRLESSQDPQIRELVEWFLSDQQGGKDMSGVTVEYDREHDVLLPPNDFRQRVEEWNSRDEPNPYPLNEWPDEITFRAFLDGGAFYYRKAGIIVRNQQAWIEILEVEKTFI</sequence>
<dbReference type="Proteomes" id="UP000176527">
    <property type="component" value="Unassembled WGS sequence"/>
</dbReference>
<dbReference type="AlphaFoldDB" id="A0A1F5K9F1"/>
<protein>
    <submittedName>
        <fullName evidence="1">Uncharacterized protein</fullName>
    </submittedName>
</protein>
<dbReference type="EMBL" id="MFDE01000039">
    <property type="protein sequence ID" value="OGE37583.1"/>
    <property type="molecule type" value="Genomic_DNA"/>
</dbReference>
<reference evidence="1 2" key="1">
    <citation type="journal article" date="2016" name="Nat. Commun.">
        <title>Thousands of microbial genomes shed light on interconnected biogeochemical processes in an aquifer system.</title>
        <authorList>
            <person name="Anantharaman K."/>
            <person name="Brown C.T."/>
            <person name="Hug L.A."/>
            <person name="Sharon I."/>
            <person name="Castelle C.J."/>
            <person name="Probst A.J."/>
            <person name="Thomas B.C."/>
            <person name="Singh A."/>
            <person name="Wilkins M.J."/>
            <person name="Karaoz U."/>
            <person name="Brodie E.L."/>
            <person name="Williams K.H."/>
            <person name="Hubbard S.S."/>
            <person name="Banfield J.F."/>
        </authorList>
    </citation>
    <scope>NUCLEOTIDE SEQUENCE [LARGE SCALE GENOMIC DNA]</scope>
</reference>
<evidence type="ECO:0000313" key="2">
    <source>
        <dbReference type="Proteomes" id="UP000176527"/>
    </source>
</evidence>
<comment type="caution">
    <text evidence="1">The sequence shown here is derived from an EMBL/GenBank/DDBJ whole genome shotgun (WGS) entry which is preliminary data.</text>
</comment>
<name>A0A1F5K9F1_9BACT</name>
<organism evidence="1 2">
    <name type="scientific">Candidatus Daviesbacteria bacterium RIFCSPHIGHO2_12_FULL_37_11</name>
    <dbReference type="NCBI Taxonomy" id="1797777"/>
    <lineage>
        <taxon>Bacteria</taxon>
        <taxon>Candidatus Daviesiibacteriota</taxon>
    </lineage>
</organism>